<dbReference type="Gene3D" id="3.40.50.880">
    <property type="match status" value="1"/>
</dbReference>
<dbReference type="RefSeq" id="WP_049824534.1">
    <property type="nucleotide sequence ID" value="NZ_CALJZO010000067.1"/>
</dbReference>
<protein>
    <submittedName>
        <fullName evidence="2">Thiazole biosynthesis protein ThiJ</fullName>
    </submittedName>
</protein>
<evidence type="ECO:0000256" key="1">
    <source>
        <dbReference type="SAM" id="MobiDB-lite"/>
    </source>
</evidence>
<proteinExistence type="predicted"/>
<evidence type="ECO:0000313" key="3">
    <source>
        <dbReference type="Proteomes" id="UP000030848"/>
    </source>
</evidence>
<dbReference type="Proteomes" id="UP000030848">
    <property type="component" value="Unassembled WGS sequence"/>
</dbReference>
<reference evidence="2 3" key="1">
    <citation type="submission" date="2014-10" db="EMBL/GenBank/DDBJ databases">
        <title>Genome sequence of Micropolyspora internatus JCM3315.</title>
        <authorList>
            <person name="Shin S.-K."/>
            <person name="Yi H."/>
        </authorList>
    </citation>
    <scope>NUCLEOTIDE SEQUENCE [LARGE SCALE GENOMIC DNA]</scope>
    <source>
        <strain evidence="2 3">JCM 3315</strain>
    </source>
</reference>
<comment type="caution">
    <text evidence="2">The sequence shown here is derived from an EMBL/GenBank/DDBJ whole genome shotgun (WGS) entry which is preliminary data.</text>
</comment>
<feature type="compositionally biased region" description="Basic and acidic residues" evidence="1">
    <location>
        <begin position="24"/>
        <end position="33"/>
    </location>
</feature>
<accession>A0A837DA36</accession>
<name>A0A837DA36_9PSEU</name>
<dbReference type="EMBL" id="JRZE01000003">
    <property type="protein sequence ID" value="KHF44272.1"/>
    <property type="molecule type" value="Genomic_DNA"/>
</dbReference>
<evidence type="ECO:0000313" key="2">
    <source>
        <dbReference type="EMBL" id="KHF44272.1"/>
    </source>
</evidence>
<sequence length="73" mass="8055">MPLLTGMCTGAARAYRRRRVARSARHDHGKALDELDPTNEVVRGPERFVDDGEVTASAEVSAGIDMALHRWHA</sequence>
<feature type="region of interest" description="Disordered" evidence="1">
    <location>
        <begin position="19"/>
        <end position="39"/>
    </location>
</feature>
<dbReference type="AlphaFoldDB" id="A0A837DA36"/>
<dbReference type="InterPro" id="IPR029062">
    <property type="entry name" value="Class_I_gatase-like"/>
</dbReference>
<organism evidence="2 3">
    <name type="scientific">Saccharomonospora viridis</name>
    <dbReference type="NCBI Taxonomy" id="1852"/>
    <lineage>
        <taxon>Bacteria</taxon>
        <taxon>Bacillati</taxon>
        <taxon>Actinomycetota</taxon>
        <taxon>Actinomycetes</taxon>
        <taxon>Pseudonocardiales</taxon>
        <taxon>Pseudonocardiaceae</taxon>
        <taxon>Saccharomonospora</taxon>
    </lineage>
</organism>
<gene>
    <name evidence="2" type="ORF">MINT15_11540</name>
</gene>